<proteinExistence type="predicted"/>
<dbReference type="EMBL" id="BARU01029324">
    <property type="protein sequence ID" value="GAH65581.1"/>
    <property type="molecule type" value="Genomic_DNA"/>
</dbReference>
<organism evidence="1">
    <name type="scientific">marine sediment metagenome</name>
    <dbReference type="NCBI Taxonomy" id="412755"/>
    <lineage>
        <taxon>unclassified sequences</taxon>
        <taxon>metagenomes</taxon>
        <taxon>ecological metagenomes</taxon>
    </lineage>
</organism>
<dbReference type="AlphaFoldDB" id="X1H5Y9"/>
<reference evidence="1" key="1">
    <citation type="journal article" date="2014" name="Front. Microbiol.">
        <title>High frequency of phylogenetically diverse reductive dehalogenase-homologous genes in deep subseafloor sedimentary metagenomes.</title>
        <authorList>
            <person name="Kawai M."/>
            <person name="Futagami T."/>
            <person name="Toyoda A."/>
            <person name="Takaki Y."/>
            <person name="Nishi S."/>
            <person name="Hori S."/>
            <person name="Arai W."/>
            <person name="Tsubouchi T."/>
            <person name="Morono Y."/>
            <person name="Uchiyama I."/>
            <person name="Ito T."/>
            <person name="Fujiyama A."/>
            <person name="Inagaki F."/>
            <person name="Takami H."/>
        </authorList>
    </citation>
    <scope>NUCLEOTIDE SEQUENCE</scope>
    <source>
        <strain evidence="1">Expedition CK06-06</strain>
    </source>
</reference>
<comment type="caution">
    <text evidence="1">The sequence shown here is derived from an EMBL/GenBank/DDBJ whole genome shotgun (WGS) entry which is preliminary data.</text>
</comment>
<sequence>MANIEFGAIIINCANIRGIIANMVNIIEVCCASLVDEEIDAAHAIEVANKKYPRMK</sequence>
<gene>
    <name evidence="1" type="ORF">S03H2_46661</name>
</gene>
<evidence type="ECO:0000313" key="1">
    <source>
        <dbReference type="EMBL" id="GAH65581.1"/>
    </source>
</evidence>
<name>X1H5Y9_9ZZZZ</name>
<accession>X1H5Y9</accession>
<protein>
    <submittedName>
        <fullName evidence="1">Uncharacterized protein</fullName>
    </submittedName>
</protein>